<dbReference type="EMBL" id="JABSTR010001244">
    <property type="protein sequence ID" value="KAH9383740.1"/>
    <property type="molecule type" value="Genomic_DNA"/>
</dbReference>
<dbReference type="PROSITE" id="PS00284">
    <property type="entry name" value="SERPIN"/>
    <property type="match status" value="1"/>
</dbReference>
<dbReference type="SUPFAM" id="SSF56574">
    <property type="entry name" value="Serpins"/>
    <property type="match status" value="1"/>
</dbReference>
<proteinExistence type="predicted"/>
<reference evidence="4 5" key="1">
    <citation type="journal article" date="2020" name="Cell">
        <title>Large-Scale Comparative Analyses of Tick Genomes Elucidate Their Genetic Diversity and Vector Capacities.</title>
        <authorList>
            <consortium name="Tick Genome and Microbiome Consortium (TIGMIC)"/>
            <person name="Jia N."/>
            <person name="Wang J."/>
            <person name="Shi W."/>
            <person name="Du L."/>
            <person name="Sun Y."/>
            <person name="Zhan W."/>
            <person name="Jiang J.F."/>
            <person name="Wang Q."/>
            <person name="Zhang B."/>
            <person name="Ji P."/>
            <person name="Bell-Sakyi L."/>
            <person name="Cui X.M."/>
            <person name="Yuan T.T."/>
            <person name="Jiang B.G."/>
            <person name="Yang W.F."/>
            <person name="Lam T.T."/>
            <person name="Chang Q.C."/>
            <person name="Ding S.J."/>
            <person name="Wang X.J."/>
            <person name="Zhu J.G."/>
            <person name="Ruan X.D."/>
            <person name="Zhao L."/>
            <person name="Wei J.T."/>
            <person name="Ye R.Z."/>
            <person name="Que T.C."/>
            <person name="Du C.H."/>
            <person name="Zhou Y.H."/>
            <person name="Cheng J.X."/>
            <person name="Dai P.F."/>
            <person name="Guo W.B."/>
            <person name="Han X.H."/>
            <person name="Huang E.J."/>
            <person name="Li L.F."/>
            <person name="Wei W."/>
            <person name="Gao Y.C."/>
            <person name="Liu J.Z."/>
            <person name="Shao H.Z."/>
            <person name="Wang X."/>
            <person name="Wang C.C."/>
            <person name="Yang T.C."/>
            <person name="Huo Q.B."/>
            <person name="Li W."/>
            <person name="Chen H.Y."/>
            <person name="Chen S.E."/>
            <person name="Zhou L.G."/>
            <person name="Ni X.B."/>
            <person name="Tian J.H."/>
            <person name="Sheng Y."/>
            <person name="Liu T."/>
            <person name="Pan Y.S."/>
            <person name="Xia L.Y."/>
            <person name="Li J."/>
            <person name="Zhao F."/>
            <person name="Cao W.C."/>
        </authorList>
    </citation>
    <scope>NUCLEOTIDE SEQUENCE [LARGE SCALE GENOMIC DNA]</scope>
    <source>
        <strain evidence="4">HaeL-2018</strain>
    </source>
</reference>
<evidence type="ECO:0000313" key="4">
    <source>
        <dbReference type="EMBL" id="KAH9383740.1"/>
    </source>
</evidence>
<accession>A0A9J6H8Z1</accession>
<dbReference type="InterPro" id="IPR042178">
    <property type="entry name" value="Serpin_sf_1"/>
</dbReference>
<keyword evidence="5" id="KW-1185">Reference proteome</keyword>
<evidence type="ECO:0000313" key="5">
    <source>
        <dbReference type="Proteomes" id="UP000821853"/>
    </source>
</evidence>
<dbReference type="OrthoDB" id="671595at2759"/>
<evidence type="ECO:0000256" key="1">
    <source>
        <dbReference type="ARBA" id="ARBA00022690"/>
    </source>
</evidence>
<dbReference type="InterPro" id="IPR042185">
    <property type="entry name" value="Serpin_sf_2"/>
</dbReference>
<gene>
    <name evidence="4" type="ORF">HPB48_025506</name>
</gene>
<dbReference type="AlphaFoldDB" id="A0A9J6H8Z1"/>
<dbReference type="Pfam" id="PF00079">
    <property type="entry name" value="Serpin"/>
    <property type="match status" value="1"/>
</dbReference>
<dbReference type="Gene3D" id="2.30.39.10">
    <property type="entry name" value="Alpha-1-antitrypsin, domain 1"/>
    <property type="match status" value="1"/>
</dbReference>
<feature type="domain" description="Serpin" evidence="3">
    <location>
        <begin position="1"/>
        <end position="157"/>
    </location>
</feature>
<dbReference type="InterPro" id="IPR023796">
    <property type="entry name" value="Serpin_dom"/>
</dbReference>
<dbReference type="Gene3D" id="3.30.497.10">
    <property type="entry name" value="Antithrombin, subunit I, domain 2"/>
    <property type="match status" value="1"/>
</dbReference>
<dbReference type="GO" id="GO:0004867">
    <property type="term" value="F:serine-type endopeptidase inhibitor activity"/>
    <property type="evidence" value="ECO:0007669"/>
    <property type="project" value="UniProtKB-KW"/>
</dbReference>
<dbReference type="VEuPathDB" id="VectorBase:HLOH_049223"/>
<sequence>MRKTSILPYSFYPDLDTDVVCLPYADGALCMTLLLERSPSPSFPALTPDNLCGFIHGTRDRLVSLQLPKFGVDSSIELGELLAGLAHDLADDTCRLQFRHAHQETHISVAEGDWHGACAQRPTFSGSPVTVVFDKPFYFVITDRTRDVILYVGRVTSLGKETARVPADRTRTRSCF</sequence>
<dbReference type="InterPro" id="IPR023795">
    <property type="entry name" value="Serpin_CS"/>
</dbReference>
<evidence type="ECO:0000259" key="3">
    <source>
        <dbReference type="Pfam" id="PF00079"/>
    </source>
</evidence>
<keyword evidence="1" id="KW-0646">Protease inhibitor</keyword>
<name>A0A9J6H8Z1_HAELO</name>
<keyword evidence="2" id="KW-0722">Serine protease inhibitor</keyword>
<evidence type="ECO:0000256" key="2">
    <source>
        <dbReference type="ARBA" id="ARBA00022900"/>
    </source>
</evidence>
<comment type="caution">
    <text evidence="4">The sequence shown here is derived from an EMBL/GenBank/DDBJ whole genome shotgun (WGS) entry which is preliminary data.</text>
</comment>
<protein>
    <recommendedName>
        <fullName evidence="3">Serpin domain-containing protein</fullName>
    </recommendedName>
</protein>
<organism evidence="4 5">
    <name type="scientific">Haemaphysalis longicornis</name>
    <name type="common">Bush tick</name>
    <dbReference type="NCBI Taxonomy" id="44386"/>
    <lineage>
        <taxon>Eukaryota</taxon>
        <taxon>Metazoa</taxon>
        <taxon>Ecdysozoa</taxon>
        <taxon>Arthropoda</taxon>
        <taxon>Chelicerata</taxon>
        <taxon>Arachnida</taxon>
        <taxon>Acari</taxon>
        <taxon>Parasitiformes</taxon>
        <taxon>Ixodida</taxon>
        <taxon>Ixodoidea</taxon>
        <taxon>Ixodidae</taxon>
        <taxon>Haemaphysalinae</taxon>
        <taxon>Haemaphysalis</taxon>
    </lineage>
</organism>
<dbReference type="Proteomes" id="UP000821853">
    <property type="component" value="Unassembled WGS sequence"/>
</dbReference>
<dbReference type="InterPro" id="IPR036186">
    <property type="entry name" value="Serpin_sf"/>
</dbReference>